<dbReference type="Pfam" id="PF00106">
    <property type="entry name" value="adh_short"/>
    <property type="match status" value="1"/>
</dbReference>
<dbReference type="EMBL" id="JBBJCI010000081">
    <property type="protein sequence ID" value="KAK7249244.1"/>
    <property type="molecule type" value="Genomic_DNA"/>
</dbReference>
<dbReference type="PANTHER" id="PTHR43658:SF8">
    <property type="entry name" value="17-BETA-HYDROXYSTEROID DEHYDROGENASE 14-RELATED"/>
    <property type="match status" value="1"/>
</dbReference>
<evidence type="ECO:0000256" key="1">
    <source>
        <dbReference type="ARBA" id="ARBA00023002"/>
    </source>
</evidence>
<keyword evidence="1" id="KW-0560">Oxidoreductase</keyword>
<evidence type="ECO:0000313" key="2">
    <source>
        <dbReference type="EMBL" id="KAK7249244.1"/>
    </source>
</evidence>
<dbReference type="InterPro" id="IPR036291">
    <property type="entry name" value="NAD(P)-bd_dom_sf"/>
</dbReference>
<reference evidence="2 3" key="1">
    <citation type="submission" date="2024-03" db="EMBL/GenBank/DDBJ databases">
        <title>Aureococcus anophagefferens CCMP1851 and Kratosvirus quantuckense: Draft genome of a second virus-susceptible host strain in the model system.</title>
        <authorList>
            <person name="Chase E."/>
            <person name="Truchon A.R."/>
            <person name="Schepens W."/>
            <person name="Wilhelm S.W."/>
        </authorList>
    </citation>
    <scope>NUCLEOTIDE SEQUENCE [LARGE SCALE GENOMIC DNA]</scope>
    <source>
        <strain evidence="2 3">CCMP1851</strain>
    </source>
</reference>
<sequence length="160" mass="15785">MASALATATSALVTGGALGLGRAAAARIVGAGGTVCIFDFDEEKGKATAKELGASAIFQQGDVRDPAAVAHALEAMVSAFGRVDAAVSCAGIAPPAKTLGKKGPHSLALFEDVLGVNAVGTFNVARLAAAAMANNEPDAAGMRGAASARAFLSRDSSDVR</sequence>
<dbReference type="InterPro" id="IPR002347">
    <property type="entry name" value="SDR_fam"/>
</dbReference>
<accession>A0ABR1G821</accession>
<comment type="caution">
    <text evidence="2">The sequence shown here is derived from an EMBL/GenBank/DDBJ whole genome shotgun (WGS) entry which is preliminary data.</text>
</comment>
<dbReference type="Gene3D" id="3.40.50.720">
    <property type="entry name" value="NAD(P)-binding Rossmann-like Domain"/>
    <property type="match status" value="1"/>
</dbReference>
<dbReference type="PANTHER" id="PTHR43658">
    <property type="entry name" value="SHORT-CHAIN DEHYDROGENASE/REDUCTASE"/>
    <property type="match status" value="1"/>
</dbReference>
<organism evidence="2 3">
    <name type="scientific">Aureococcus anophagefferens</name>
    <name type="common">Harmful bloom alga</name>
    <dbReference type="NCBI Taxonomy" id="44056"/>
    <lineage>
        <taxon>Eukaryota</taxon>
        <taxon>Sar</taxon>
        <taxon>Stramenopiles</taxon>
        <taxon>Ochrophyta</taxon>
        <taxon>Pelagophyceae</taxon>
        <taxon>Pelagomonadales</taxon>
        <taxon>Pelagomonadaceae</taxon>
        <taxon>Aureococcus</taxon>
    </lineage>
</organism>
<name>A0ABR1G821_AURAN</name>
<gene>
    <name evidence="2" type="ORF">SO694_00046260</name>
</gene>
<evidence type="ECO:0000313" key="3">
    <source>
        <dbReference type="Proteomes" id="UP001363151"/>
    </source>
</evidence>
<proteinExistence type="predicted"/>
<keyword evidence="3" id="KW-1185">Reference proteome</keyword>
<protein>
    <submittedName>
        <fullName evidence="2">3-hydroxy-2-methylbutyryl-CoA dehydrogenase</fullName>
    </submittedName>
</protein>
<dbReference type="PRINTS" id="PR00081">
    <property type="entry name" value="GDHRDH"/>
</dbReference>
<dbReference type="SUPFAM" id="SSF51735">
    <property type="entry name" value="NAD(P)-binding Rossmann-fold domains"/>
    <property type="match status" value="1"/>
</dbReference>
<dbReference type="Proteomes" id="UP001363151">
    <property type="component" value="Unassembled WGS sequence"/>
</dbReference>